<sequence length="106" mass="11704">MGPSVDSQAHIATKAVLRTLGPSTTCHFQYQSVVKHWCNKTLRTGYTLVLCITARNGRAHNRRLFQRKKPMRGHATLLCLMDHPMQCPGQPVSGGIVFGTQTEGSL</sequence>
<protein>
    <submittedName>
        <fullName evidence="1">Uncharacterized protein</fullName>
    </submittedName>
</protein>
<dbReference type="EMBL" id="HBJA01059639">
    <property type="protein sequence ID" value="CAE0809972.1"/>
    <property type="molecule type" value="Transcribed_RNA"/>
</dbReference>
<evidence type="ECO:0000313" key="1">
    <source>
        <dbReference type="EMBL" id="CAE0809972.1"/>
    </source>
</evidence>
<proteinExistence type="predicted"/>
<reference evidence="1" key="1">
    <citation type="submission" date="2021-01" db="EMBL/GenBank/DDBJ databases">
        <authorList>
            <person name="Corre E."/>
            <person name="Pelletier E."/>
            <person name="Niang G."/>
            <person name="Scheremetjew M."/>
            <person name="Finn R."/>
            <person name="Kale V."/>
            <person name="Holt S."/>
            <person name="Cochrane G."/>
            <person name="Meng A."/>
            <person name="Brown T."/>
            <person name="Cohen L."/>
        </authorList>
    </citation>
    <scope>NUCLEOTIDE SEQUENCE</scope>
    <source>
        <strain evidence="1">CCMP1594</strain>
    </source>
</reference>
<gene>
    <name evidence="1" type="ORF">EGYM00163_LOCUS21106</name>
</gene>
<dbReference type="AlphaFoldDB" id="A0A7S4CY39"/>
<organism evidence="1">
    <name type="scientific">Eutreptiella gymnastica</name>
    <dbReference type="NCBI Taxonomy" id="73025"/>
    <lineage>
        <taxon>Eukaryota</taxon>
        <taxon>Discoba</taxon>
        <taxon>Euglenozoa</taxon>
        <taxon>Euglenida</taxon>
        <taxon>Spirocuta</taxon>
        <taxon>Euglenophyceae</taxon>
        <taxon>Eutreptiales</taxon>
        <taxon>Eutreptiaceae</taxon>
        <taxon>Eutreptiella</taxon>
    </lineage>
</organism>
<accession>A0A7S4CY39</accession>
<name>A0A7S4CY39_9EUGL</name>